<dbReference type="InterPro" id="IPR016181">
    <property type="entry name" value="Acyl_CoA_acyltransferase"/>
</dbReference>
<dbReference type="STRING" id="659014.SAMN04487996_113113"/>
<keyword evidence="2" id="KW-0012">Acyltransferase</keyword>
<gene>
    <name evidence="4" type="ORF">SAMN04487996_113113</name>
</gene>
<evidence type="ECO:0000313" key="5">
    <source>
        <dbReference type="Proteomes" id="UP000198748"/>
    </source>
</evidence>
<organism evidence="4 5">
    <name type="scientific">Dyadobacter soli</name>
    <dbReference type="NCBI Taxonomy" id="659014"/>
    <lineage>
        <taxon>Bacteria</taxon>
        <taxon>Pseudomonadati</taxon>
        <taxon>Bacteroidota</taxon>
        <taxon>Cytophagia</taxon>
        <taxon>Cytophagales</taxon>
        <taxon>Spirosomataceae</taxon>
        <taxon>Dyadobacter</taxon>
    </lineage>
</organism>
<dbReference type="CDD" id="cd04301">
    <property type="entry name" value="NAT_SF"/>
    <property type="match status" value="1"/>
</dbReference>
<evidence type="ECO:0000313" key="4">
    <source>
        <dbReference type="EMBL" id="SDF89257.1"/>
    </source>
</evidence>
<evidence type="ECO:0000259" key="3">
    <source>
        <dbReference type="PROSITE" id="PS51186"/>
    </source>
</evidence>
<protein>
    <submittedName>
        <fullName evidence="4">Acetyltransferase (GNAT) family protein</fullName>
    </submittedName>
</protein>
<feature type="domain" description="N-acetyltransferase" evidence="3">
    <location>
        <begin position="5"/>
        <end position="145"/>
    </location>
</feature>
<dbReference type="PANTHER" id="PTHR43420">
    <property type="entry name" value="ACETYLTRANSFERASE"/>
    <property type="match status" value="1"/>
</dbReference>
<proteinExistence type="predicted"/>
<dbReference type="Proteomes" id="UP000198748">
    <property type="component" value="Unassembled WGS sequence"/>
</dbReference>
<reference evidence="5" key="1">
    <citation type="submission" date="2016-10" db="EMBL/GenBank/DDBJ databases">
        <authorList>
            <person name="Varghese N."/>
            <person name="Submissions S."/>
        </authorList>
    </citation>
    <scope>NUCLEOTIDE SEQUENCE [LARGE SCALE GENOMIC DNA]</scope>
    <source>
        <strain evidence="5">DSM 25329</strain>
    </source>
</reference>
<dbReference type="PROSITE" id="PS51186">
    <property type="entry name" value="GNAT"/>
    <property type="match status" value="1"/>
</dbReference>
<dbReference type="EMBL" id="FNAN01000013">
    <property type="protein sequence ID" value="SDF89257.1"/>
    <property type="molecule type" value="Genomic_DNA"/>
</dbReference>
<dbReference type="AlphaFoldDB" id="A0A1G7PSG8"/>
<dbReference type="GO" id="GO:0016747">
    <property type="term" value="F:acyltransferase activity, transferring groups other than amino-acyl groups"/>
    <property type="evidence" value="ECO:0007669"/>
    <property type="project" value="InterPro"/>
</dbReference>
<sequence length="145" mass="16478">MEDQFEIRIVKTALEIAQCWDVASLLRPHLEQEKWVPMVTEMMQNEKYFIAGIFDEGRCVAFAGSRFMTSLHTGSIIYIDDLCTLDAYRGKGLASRLLDHVREIAKLNKQDALVLDTDFTNNTAQKVYLKHGFKLAALHLASSLI</sequence>
<dbReference type="InterPro" id="IPR000182">
    <property type="entry name" value="GNAT_dom"/>
</dbReference>
<name>A0A1G7PSG8_9BACT</name>
<evidence type="ECO:0000256" key="2">
    <source>
        <dbReference type="ARBA" id="ARBA00023315"/>
    </source>
</evidence>
<keyword evidence="5" id="KW-1185">Reference proteome</keyword>
<dbReference type="Gene3D" id="3.40.630.30">
    <property type="match status" value="1"/>
</dbReference>
<dbReference type="Pfam" id="PF00583">
    <property type="entry name" value="Acetyltransf_1"/>
    <property type="match status" value="1"/>
</dbReference>
<keyword evidence="1 4" id="KW-0808">Transferase</keyword>
<dbReference type="SUPFAM" id="SSF55729">
    <property type="entry name" value="Acyl-CoA N-acyltransferases (Nat)"/>
    <property type="match status" value="1"/>
</dbReference>
<dbReference type="RefSeq" id="WP_143016904.1">
    <property type="nucleotide sequence ID" value="NZ_FNAN01000013.1"/>
</dbReference>
<evidence type="ECO:0000256" key="1">
    <source>
        <dbReference type="ARBA" id="ARBA00022679"/>
    </source>
</evidence>
<accession>A0A1G7PSG8</accession>
<dbReference type="OrthoDB" id="3216107at2"/>
<dbReference type="InterPro" id="IPR050680">
    <property type="entry name" value="YpeA/RimI_acetyltransf"/>
</dbReference>